<dbReference type="EMBL" id="JAHQIW010004272">
    <property type="protein sequence ID" value="KAJ1361804.1"/>
    <property type="molecule type" value="Genomic_DNA"/>
</dbReference>
<dbReference type="AlphaFoldDB" id="A0AAD5N7K4"/>
<keyword evidence="7" id="KW-1185">Reference proteome</keyword>
<keyword evidence="4" id="KW-0472">Membrane</keyword>
<comment type="subcellular location">
    <subcellularLocation>
        <location evidence="1">Membrane</location>
    </subcellularLocation>
</comment>
<dbReference type="PANTHER" id="PTHR44755">
    <property type="entry name" value="NATRIURETIC PEPTIDE RECEPTOR 3-RELATED"/>
    <property type="match status" value="1"/>
</dbReference>
<dbReference type="Gene3D" id="3.40.50.2300">
    <property type="match status" value="1"/>
</dbReference>
<dbReference type="InterPro" id="IPR052612">
    <property type="entry name" value="ANP_Clearance_Receptor"/>
</dbReference>
<dbReference type="PANTHER" id="PTHR44755:SF8">
    <property type="entry name" value="RECEPTOR LIGAND BINDING REGION DOMAIN-CONTAINING PROTEIN"/>
    <property type="match status" value="1"/>
</dbReference>
<proteinExistence type="predicted"/>
<evidence type="ECO:0000256" key="1">
    <source>
        <dbReference type="ARBA" id="ARBA00004370"/>
    </source>
</evidence>
<dbReference type="GO" id="GO:0007165">
    <property type="term" value="P:signal transduction"/>
    <property type="evidence" value="ECO:0007669"/>
    <property type="project" value="TreeGrafter"/>
</dbReference>
<organism evidence="6 7">
    <name type="scientific">Parelaphostrongylus tenuis</name>
    <name type="common">Meningeal worm</name>
    <dbReference type="NCBI Taxonomy" id="148309"/>
    <lineage>
        <taxon>Eukaryota</taxon>
        <taxon>Metazoa</taxon>
        <taxon>Ecdysozoa</taxon>
        <taxon>Nematoda</taxon>
        <taxon>Chromadorea</taxon>
        <taxon>Rhabditida</taxon>
        <taxon>Rhabditina</taxon>
        <taxon>Rhabditomorpha</taxon>
        <taxon>Strongyloidea</taxon>
        <taxon>Metastrongylidae</taxon>
        <taxon>Parelaphostrongylus</taxon>
    </lineage>
</organism>
<sequence length="209" mass="23528">MEEYSLKKSVEPRDCATKESRPTGALLLILWLASTTSQVNYVRKSDRRFQSGGVVQVAHLQPNNPSFIHEPDVLKMCAKDLQERKILPINYTLKILTMESCNKFSGVEHAAYLHYTRNATVYFGPGCNNEMLVIGRLAPRWNVPIIAHMSGDDALSDRSAFPTLGSVALTSASEMARAILTFLQLNNWDQVSYGNTNYYHRLIHVSHLT</sequence>
<dbReference type="Pfam" id="PF01094">
    <property type="entry name" value="ANF_receptor"/>
    <property type="match status" value="1"/>
</dbReference>
<reference evidence="6" key="1">
    <citation type="submission" date="2021-06" db="EMBL/GenBank/DDBJ databases">
        <title>Parelaphostrongylus tenuis whole genome reference sequence.</title>
        <authorList>
            <person name="Garwood T.J."/>
            <person name="Larsen P.A."/>
            <person name="Fountain-Jones N.M."/>
            <person name="Garbe J.R."/>
            <person name="Macchietto M.G."/>
            <person name="Kania S.A."/>
            <person name="Gerhold R.W."/>
            <person name="Richards J.E."/>
            <person name="Wolf T.M."/>
        </authorList>
    </citation>
    <scope>NUCLEOTIDE SEQUENCE</scope>
    <source>
        <strain evidence="6">MNPRO001-30</strain>
        <tissue evidence="6">Meninges</tissue>
    </source>
</reference>
<keyword evidence="6" id="KW-0675">Receptor</keyword>
<feature type="domain" description="Receptor ligand binding region" evidence="5">
    <location>
        <begin position="74"/>
        <end position="192"/>
    </location>
</feature>
<dbReference type="Proteomes" id="UP001196413">
    <property type="component" value="Unassembled WGS sequence"/>
</dbReference>
<evidence type="ECO:0000313" key="6">
    <source>
        <dbReference type="EMBL" id="KAJ1361804.1"/>
    </source>
</evidence>
<evidence type="ECO:0000256" key="2">
    <source>
        <dbReference type="ARBA" id="ARBA00022692"/>
    </source>
</evidence>
<dbReference type="InterPro" id="IPR028082">
    <property type="entry name" value="Peripla_BP_I"/>
</dbReference>
<dbReference type="InterPro" id="IPR001828">
    <property type="entry name" value="ANF_lig-bd_rcpt"/>
</dbReference>
<keyword evidence="2" id="KW-0812">Transmembrane</keyword>
<gene>
    <name evidence="6" type="primary">GCY9_1</name>
    <name evidence="6" type="ORF">KIN20_021152</name>
</gene>
<evidence type="ECO:0000259" key="5">
    <source>
        <dbReference type="Pfam" id="PF01094"/>
    </source>
</evidence>
<evidence type="ECO:0000313" key="7">
    <source>
        <dbReference type="Proteomes" id="UP001196413"/>
    </source>
</evidence>
<keyword evidence="3" id="KW-1133">Transmembrane helix</keyword>
<accession>A0AAD5N7K4</accession>
<name>A0AAD5N7K4_PARTN</name>
<dbReference type="GO" id="GO:0038023">
    <property type="term" value="F:signaling receptor activity"/>
    <property type="evidence" value="ECO:0007669"/>
    <property type="project" value="TreeGrafter"/>
</dbReference>
<evidence type="ECO:0000256" key="3">
    <source>
        <dbReference type="ARBA" id="ARBA00022989"/>
    </source>
</evidence>
<dbReference type="GO" id="GO:0017046">
    <property type="term" value="F:peptide hormone binding"/>
    <property type="evidence" value="ECO:0007669"/>
    <property type="project" value="TreeGrafter"/>
</dbReference>
<evidence type="ECO:0000256" key="4">
    <source>
        <dbReference type="ARBA" id="ARBA00023136"/>
    </source>
</evidence>
<dbReference type="GO" id="GO:0016020">
    <property type="term" value="C:membrane"/>
    <property type="evidence" value="ECO:0007669"/>
    <property type="project" value="UniProtKB-SubCell"/>
</dbReference>
<dbReference type="SUPFAM" id="SSF53822">
    <property type="entry name" value="Periplasmic binding protein-like I"/>
    <property type="match status" value="1"/>
</dbReference>
<comment type="caution">
    <text evidence="6">The sequence shown here is derived from an EMBL/GenBank/DDBJ whole genome shotgun (WGS) entry which is preliminary data.</text>
</comment>
<protein>
    <submittedName>
        <fullName evidence="6">Receptor-type guanylate cyclase gcy-9</fullName>
    </submittedName>
</protein>